<evidence type="ECO:0000313" key="3">
    <source>
        <dbReference type="Proteomes" id="UP000507470"/>
    </source>
</evidence>
<evidence type="ECO:0000256" key="1">
    <source>
        <dbReference type="SAM" id="MobiDB-lite"/>
    </source>
</evidence>
<proteinExistence type="predicted"/>
<dbReference type="OrthoDB" id="10302275at2759"/>
<keyword evidence="3" id="KW-1185">Reference proteome</keyword>
<dbReference type="InterPro" id="IPR000884">
    <property type="entry name" value="TSP1_rpt"/>
</dbReference>
<gene>
    <name evidence="2" type="ORF">MCOR_37632</name>
</gene>
<protein>
    <submittedName>
        <fullName evidence="2">Uncharacterized protein</fullName>
    </submittedName>
</protein>
<dbReference type="Gene3D" id="2.20.100.10">
    <property type="entry name" value="Thrombospondin type-1 (TSP1) repeat"/>
    <property type="match status" value="1"/>
</dbReference>
<dbReference type="Pfam" id="PF00090">
    <property type="entry name" value="TSP_1"/>
    <property type="match status" value="1"/>
</dbReference>
<accession>A0A6J8D9G5</accession>
<evidence type="ECO:0000313" key="2">
    <source>
        <dbReference type="EMBL" id="CAC5403764.1"/>
    </source>
</evidence>
<organism evidence="2 3">
    <name type="scientific">Mytilus coruscus</name>
    <name type="common">Sea mussel</name>
    <dbReference type="NCBI Taxonomy" id="42192"/>
    <lineage>
        <taxon>Eukaryota</taxon>
        <taxon>Metazoa</taxon>
        <taxon>Spiralia</taxon>
        <taxon>Lophotrochozoa</taxon>
        <taxon>Mollusca</taxon>
        <taxon>Bivalvia</taxon>
        <taxon>Autobranchia</taxon>
        <taxon>Pteriomorphia</taxon>
        <taxon>Mytilida</taxon>
        <taxon>Mytiloidea</taxon>
        <taxon>Mytilidae</taxon>
        <taxon>Mytilinae</taxon>
        <taxon>Mytilus</taxon>
    </lineage>
</organism>
<dbReference type="SUPFAM" id="SSF82895">
    <property type="entry name" value="TSP-1 type 1 repeat"/>
    <property type="match status" value="1"/>
</dbReference>
<dbReference type="EMBL" id="CACVKT020006833">
    <property type="protein sequence ID" value="CAC5403764.1"/>
    <property type="molecule type" value="Genomic_DNA"/>
</dbReference>
<dbReference type="AlphaFoldDB" id="A0A6J8D9G5"/>
<dbReference type="Proteomes" id="UP000507470">
    <property type="component" value="Unassembled WGS sequence"/>
</dbReference>
<feature type="region of interest" description="Disordered" evidence="1">
    <location>
        <begin position="1"/>
        <end position="86"/>
    </location>
</feature>
<dbReference type="InterPro" id="IPR036383">
    <property type="entry name" value="TSP1_rpt_sf"/>
</dbReference>
<feature type="compositionally biased region" description="Polar residues" evidence="1">
    <location>
        <begin position="7"/>
        <end position="23"/>
    </location>
</feature>
<dbReference type="SMART" id="SM00209">
    <property type="entry name" value="TSP1"/>
    <property type="match status" value="1"/>
</dbReference>
<reference evidence="2 3" key="1">
    <citation type="submission" date="2020-06" db="EMBL/GenBank/DDBJ databases">
        <authorList>
            <person name="Li R."/>
            <person name="Bekaert M."/>
        </authorList>
    </citation>
    <scope>NUCLEOTIDE SEQUENCE [LARGE SCALE GENOMIC DNA]</scope>
    <source>
        <strain evidence="3">wild</strain>
    </source>
</reference>
<feature type="compositionally biased region" description="Polar residues" evidence="1">
    <location>
        <begin position="30"/>
        <end position="81"/>
    </location>
</feature>
<name>A0A6J8D9G5_MYTCO</name>
<dbReference type="PROSITE" id="PS50092">
    <property type="entry name" value="TSP1"/>
    <property type="match status" value="1"/>
</dbReference>
<sequence length="175" mass="18981">MPRKRQVSSADTTPISPANTTQIPPAADTTKISSANTTQITSANTTQISTANTTQVAPAETTQKAPANTTQKAPANTTQKAPANKTDTEYAILKKLFRKSRDVPIVDQESYDAPMIEDEDNPDSGYGPWGLWTKCAKHCGIGRSTRERKCNDLDNCHDGNIEVRLCSRKDCKPSG</sequence>